<protein>
    <submittedName>
        <fullName evidence="1">Uncharacterized protein</fullName>
    </submittedName>
</protein>
<organism evidence="1 2">
    <name type="scientific">Hygrophoropsis aurantiaca</name>
    <dbReference type="NCBI Taxonomy" id="72124"/>
    <lineage>
        <taxon>Eukaryota</taxon>
        <taxon>Fungi</taxon>
        <taxon>Dikarya</taxon>
        <taxon>Basidiomycota</taxon>
        <taxon>Agaricomycotina</taxon>
        <taxon>Agaricomycetes</taxon>
        <taxon>Agaricomycetidae</taxon>
        <taxon>Boletales</taxon>
        <taxon>Coniophorineae</taxon>
        <taxon>Hygrophoropsidaceae</taxon>
        <taxon>Hygrophoropsis</taxon>
    </lineage>
</organism>
<keyword evidence="2" id="KW-1185">Reference proteome</keyword>
<evidence type="ECO:0000313" key="2">
    <source>
        <dbReference type="Proteomes" id="UP000790377"/>
    </source>
</evidence>
<proteinExistence type="predicted"/>
<name>A0ACB8AJW5_9AGAM</name>
<gene>
    <name evidence="1" type="ORF">BJ138DRAFT_605411</name>
</gene>
<dbReference type="EMBL" id="MU267628">
    <property type="protein sequence ID" value="KAH7913570.1"/>
    <property type="molecule type" value="Genomic_DNA"/>
</dbReference>
<evidence type="ECO:0000313" key="1">
    <source>
        <dbReference type="EMBL" id="KAH7913570.1"/>
    </source>
</evidence>
<reference evidence="1" key="1">
    <citation type="journal article" date="2021" name="New Phytol.">
        <title>Evolutionary innovations through gain and loss of genes in the ectomycorrhizal Boletales.</title>
        <authorList>
            <person name="Wu G."/>
            <person name="Miyauchi S."/>
            <person name="Morin E."/>
            <person name="Kuo A."/>
            <person name="Drula E."/>
            <person name="Varga T."/>
            <person name="Kohler A."/>
            <person name="Feng B."/>
            <person name="Cao Y."/>
            <person name="Lipzen A."/>
            <person name="Daum C."/>
            <person name="Hundley H."/>
            <person name="Pangilinan J."/>
            <person name="Johnson J."/>
            <person name="Barry K."/>
            <person name="LaButti K."/>
            <person name="Ng V."/>
            <person name="Ahrendt S."/>
            <person name="Min B."/>
            <person name="Choi I.G."/>
            <person name="Park H."/>
            <person name="Plett J.M."/>
            <person name="Magnuson J."/>
            <person name="Spatafora J.W."/>
            <person name="Nagy L.G."/>
            <person name="Henrissat B."/>
            <person name="Grigoriev I.V."/>
            <person name="Yang Z.L."/>
            <person name="Xu J."/>
            <person name="Martin F.M."/>
        </authorList>
    </citation>
    <scope>NUCLEOTIDE SEQUENCE</scope>
    <source>
        <strain evidence="1">ATCC 28755</strain>
    </source>
</reference>
<sequence length="154" mass="17452">MTSILVTGFVVWDILKSEGEPGKIVLAYQFRIPVPLFEALLHLSLSIMSSPTISRSTFFREYSQNSATRKSIRIPGKTYSPTWIRHALIVTNWSAAISVVGSDKSETIIWKRTQISSHRYGVSIYANPYTQNFIRSRRLFPFDTPLPLNGTISL</sequence>
<dbReference type="Proteomes" id="UP000790377">
    <property type="component" value="Unassembled WGS sequence"/>
</dbReference>
<accession>A0ACB8AJW5</accession>
<comment type="caution">
    <text evidence="1">The sequence shown here is derived from an EMBL/GenBank/DDBJ whole genome shotgun (WGS) entry which is preliminary data.</text>
</comment>